<sequence>MQPTLATSSDVDFAPPNEGGGSMLDMSKVGGSMLDMSGGDGLGEPLNVGSPSSGIHIGIHQPANLGDGNGPLNEIKVRRENFGIKIFGTLFETLAGGNHFRYWRQNGPAANTGALFLAVSYEKNVFTLHSIATDGYDRGRDNFVARAVGKTSYNGVRYSTTSKTIEGLLPIGANGINHDIPIDGGVALLTITILPNDSQV</sequence>
<feature type="compositionally biased region" description="Polar residues" evidence="1">
    <location>
        <begin position="1"/>
        <end position="10"/>
    </location>
</feature>
<feature type="region of interest" description="Disordered" evidence="1">
    <location>
        <begin position="1"/>
        <end position="26"/>
    </location>
</feature>
<proteinExistence type="predicted"/>
<comment type="caution">
    <text evidence="2">The sequence shown here is derived from an EMBL/GenBank/DDBJ whole genome shotgun (WGS) entry which is preliminary data.</text>
</comment>
<keyword evidence="3" id="KW-1185">Reference proteome</keyword>
<evidence type="ECO:0000313" key="3">
    <source>
        <dbReference type="Proteomes" id="UP001050691"/>
    </source>
</evidence>
<dbReference type="EMBL" id="BPWL01000008">
    <property type="protein sequence ID" value="GJJ13464.1"/>
    <property type="molecule type" value="Genomic_DNA"/>
</dbReference>
<dbReference type="Proteomes" id="UP001050691">
    <property type="component" value="Unassembled WGS sequence"/>
</dbReference>
<evidence type="ECO:0000256" key="1">
    <source>
        <dbReference type="SAM" id="MobiDB-lite"/>
    </source>
</evidence>
<protein>
    <submittedName>
        <fullName evidence="2">Uncharacterized protein</fullName>
    </submittedName>
</protein>
<organism evidence="2 3">
    <name type="scientific">Clathrus columnatus</name>
    <dbReference type="NCBI Taxonomy" id="1419009"/>
    <lineage>
        <taxon>Eukaryota</taxon>
        <taxon>Fungi</taxon>
        <taxon>Dikarya</taxon>
        <taxon>Basidiomycota</taxon>
        <taxon>Agaricomycotina</taxon>
        <taxon>Agaricomycetes</taxon>
        <taxon>Phallomycetidae</taxon>
        <taxon>Phallales</taxon>
        <taxon>Clathraceae</taxon>
        <taxon>Clathrus</taxon>
    </lineage>
</organism>
<dbReference type="AlphaFoldDB" id="A0AAV5AL90"/>
<gene>
    <name evidence="2" type="ORF">Clacol_007718</name>
</gene>
<name>A0AAV5AL90_9AGAM</name>
<accession>A0AAV5AL90</accession>
<evidence type="ECO:0000313" key="2">
    <source>
        <dbReference type="EMBL" id="GJJ13464.1"/>
    </source>
</evidence>
<reference evidence="2" key="1">
    <citation type="submission" date="2021-10" db="EMBL/GenBank/DDBJ databases">
        <title>De novo Genome Assembly of Clathrus columnatus (Basidiomycota, Fungi) Using Illumina and Nanopore Sequence Data.</title>
        <authorList>
            <person name="Ogiso-Tanaka E."/>
            <person name="Itagaki H."/>
            <person name="Hosoya T."/>
            <person name="Hosaka K."/>
        </authorList>
    </citation>
    <scope>NUCLEOTIDE SEQUENCE</scope>
    <source>
        <strain evidence="2">MO-923</strain>
    </source>
</reference>